<feature type="compositionally biased region" description="Basic and acidic residues" evidence="1">
    <location>
        <begin position="7"/>
        <end position="16"/>
    </location>
</feature>
<protein>
    <submittedName>
        <fullName evidence="4">Unannotated protein</fullName>
    </submittedName>
</protein>
<dbReference type="InterPro" id="IPR058248">
    <property type="entry name" value="Lxx211020-like"/>
</dbReference>
<dbReference type="AlphaFoldDB" id="A0A6J7JHT2"/>
<organism evidence="4">
    <name type="scientific">freshwater metagenome</name>
    <dbReference type="NCBI Taxonomy" id="449393"/>
    <lineage>
        <taxon>unclassified sequences</taxon>
        <taxon>metagenomes</taxon>
        <taxon>ecological metagenomes</taxon>
    </lineage>
</organism>
<evidence type="ECO:0000256" key="2">
    <source>
        <dbReference type="SAM" id="Phobius"/>
    </source>
</evidence>
<feature type="transmembrane region" description="Helical" evidence="2">
    <location>
        <begin position="48"/>
        <end position="70"/>
    </location>
</feature>
<accession>A0A6J7JHT2</accession>
<keyword evidence="2" id="KW-0472">Membrane</keyword>
<dbReference type="EMBL" id="CAFBNC010000075">
    <property type="protein sequence ID" value="CAB4943128.1"/>
    <property type="molecule type" value="Genomic_DNA"/>
</dbReference>
<keyword evidence="2" id="KW-0812">Transmembrane</keyword>
<gene>
    <name evidence="3" type="ORF">UFOPK1392_00141</name>
    <name evidence="4" type="ORF">UFOPK3733_01413</name>
</gene>
<feature type="region of interest" description="Disordered" evidence="1">
    <location>
        <begin position="1"/>
        <end position="37"/>
    </location>
</feature>
<dbReference type="EMBL" id="CAEMXZ010000003">
    <property type="protein sequence ID" value="CAB4322407.1"/>
    <property type="molecule type" value="Genomic_DNA"/>
</dbReference>
<evidence type="ECO:0000313" key="4">
    <source>
        <dbReference type="EMBL" id="CAB4943128.1"/>
    </source>
</evidence>
<dbReference type="PANTHER" id="PTHR36302:SF1">
    <property type="entry name" value="COPPER CHAPERONE PCU(A)C"/>
    <property type="match status" value="1"/>
</dbReference>
<feature type="compositionally biased region" description="Pro residues" evidence="1">
    <location>
        <begin position="27"/>
        <end position="36"/>
    </location>
</feature>
<proteinExistence type="predicted"/>
<dbReference type="PANTHER" id="PTHR36302">
    <property type="entry name" value="BLR7088 PROTEIN"/>
    <property type="match status" value="1"/>
</dbReference>
<dbReference type="SUPFAM" id="SSF110087">
    <property type="entry name" value="DR1885-like metal-binding protein"/>
    <property type="match status" value="1"/>
</dbReference>
<sequence length="214" mass="22783">MPSDLTSGRDRDKDAHTSPSPKDPMTTPEPPTPVPAPRTDIYARIRRAAPVLVVLFCAGLLVFVAIIHPFSKPPVAIEVRTPLVASEGDPTAAYVWLHNGGGSDVLLSASTPAAATVVLQQWQTSQPSDGTQTVGHPVTVDRLDVPGFGDLRMQPGGDQLLLSGLVEPLRVGQSIAITLVFERSGTRTVQAEAQTYETIADRLLPPRLKVSNGN</sequence>
<dbReference type="InterPro" id="IPR036182">
    <property type="entry name" value="PCuAC_sf"/>
</dbReference>
<evidence type="ECO:0000313" key="3">
    <source>
        <dbReference type="EMBL" id="CAB4322407.1"/>
    </source>
</evidence>
<name>A0A6J7JHT2_9ZZZZ</name>
<evidence type="ECO:0000256" key="1">
    <source>
        <dbReference type="SAM" id="MobiDB-lite"/>
    </source>
</evidence>
<dbReference type="InterPro" id="IPR007410">
    <property type="entry name" value="LpqE-like"/>
</dbReference>
<dbReference type="Gene3D" id="2.60.40.1890">
    <property type="entry name" value="PCu(A)C copper chaperone"/>
    <property type="match status" value="1"/>
</dbReference>
<reference evidence="4" key="1">
    <citation type="submission" date="2020-05" db="EMBL/GenBank/DDBJ databases">
        <authorList>
            <person name="Chiriac C."/>
            <person name="Salcher M."/>
            <person name="Ghai R."/>
            <person name="Kavagutti S V."/>
        </authorList>
    </citation>
    <scope>NUCLEOTIDE SEQUENCE</scope>
</reference>
<dbReference type="Pfam" id="PF04314">
    <property type="entry name" value="PCuAC"/>
    <property type="match status" value="1"/>
</dbReference>
<keyword evidence="2" id="KW-1133">Transmembrane helix</keyword>